<comment type="subcellular location">
    <subcellularLocation>
        <location evidence="1">Cell inner membrane</location>
        <topology evidence="1">Multi-pass membrane protein</topology>
    </subcellularLocation>
</comment>
<feature type="domain" description="T-SNARE coiled-coil homology" evidence="13">
    <location>
        <begin position="564"/>
        <end position="626"/>
    </location>
</feature>
<comment type="similarity">
    <text evidence="9">Belongs to the methyl-accepting chemotaxis (MCP) protein family.</text>
</comment>
<accession>A0ABU3VY72</accession>
<sequence length="651" mass="70366">MTIRTRFLAVLLAGVTLPTIVIAVLALYQFRANILANYQATSLAEMRQIERGFAFYLDGLSSSADFFANTDAIRQLDDTVTRFVDSVGNDAAPTNVSAVEQRAFRLMDDFGQSREDLAYVFVGLSNGSYIQWPAGGVPDNYDPRVRPWYQTGQSGNGEPVRVPAYADANTGAPLLDYVVEFETESGLTGVMGIDVTLKRLTDLIGNVRLGESGYLVLIEDTGTVLADPRNPDNNFKPVNSIDTLYSELDTSSGLKEVEWQGEHWFVNQFTSPTSGWTFVGVVPSHEVLAKVSQTQQFILWISIALVALFAGLGYWISAVISRPILAVTDGLNEAASGEGDLTKRLPQDRDDETGQMARAFNGFSTVIHDLIVAIKDRARAVADEAKTATEVSRHIESIASAQSESLEQISTASNEMVATANEVAQNCNDTAESADRCLAEVGNGTEQITQTQNSVHQLAATLTEANKAMGELAEENKNITTILDTIRTIAEQTNLLALNAAIESARAGEHGRGFAVVADEVRELSQKTAQSTQEIDTLLSALNERTVIVSSKLAGSAEHSDATVRTAQEAADTFLTIQEQVSRIRDMATQIAAATEEQHSVAEDISKNVTGAYNEASRARDVAVSANKTASSLSDLSDELADLVRQFKTAE</sequence>
<evidence type="ECO:0000259" key="14">
    <source>
        <dbReference type="PROSITE" id="PS50885"/>
    </source>
</evidence>
<evidence type="ECO:0000256" key="4">
    <source>
        <dbReference type="ARBA" id="ARBA00022519"/>
    </source>
</evidence>
<keyword evidence="16" id="KW-1185">Reference proteome</keyword>
<gene>
    <name evidence="15" type="ORF">RYS15_10870</name>
</gene>
<keyword evidence="6 11" id="KW-1133">Transmembrane helix</keyword>
<dbReference type="SMART" id="SM00304">
    <property type="entry name" value="HAMP"/>
    <property type="match status" value="1"/>
</dbReference>
<organism evidence="15 16">
    <name type="scientific">Marinobacter xestospongiae</name>
    <dbReference type="NCBI Taxonomy" id="994319"/>
    <lineage>
        <taxon>Bacteria</taxon>
        <taxon>Pseudomonadati</taxon>
        <taxon>Pseudomonadota</taxon>
        <taxon>Gammaproteobacteria</taxon>
        <taxon>Pseudomonadales</taxon>
        <taxon>Marinobacteraceae</taxon>
        <taxon>Marinobacter</taxon>
    </lineage>
</organism>
<evidence type="ECO:0000256" key="6">
    <source>
        <dbReference type="ARBA" id="ARBA00022989"/>
    </source>
</evidence>
<dbReference type="InterPro" id="IPR000727">
    <property type="entry name" value="T_SNARE_dom"/>
</dbReference>
<feature type="domain" description="Methyl-accepting transducer" evidence="12">
    <location>
        <begin position="377"/>
        <end position="613"/>
    </location>
</feature>
<dbReference type="PROSITE" id="PS50885">
    <property type="entry name" value="HAMP"/>
    <property type="match status" value="1"/>
</dbReference>
<dbReference type="Proteomes" id="UP001269819">
    <property type="component" value="Unassembled WGS sequence"/>
</dbReference>
<keyword evidence="4" id="KW-0997">Cell inner membrane</keyword>
<dbReference type="PROSITE" id="PS50192">
    <property type="entry name" value="T_SNARE"/>
    <property type="match status" value="1"/>
</dbReference>
<dbReference type="CDD" id="cd11386">
    <property type="entry name" value="MCP_signal"/>
    <property type="match status" value="1"/>
</dbReference>
<keyword evidence="5 11" id="KW-0812">Transmembrane</keyword>
<dbReference type="PROSITE" id="PS50111">
    <property type="entry name" value="CHEMOTAXIS_TRANSDUC_2"/>
    <property type="match status" value="1"/>
</dbReference>
<feature type="transmembrane region" description="Helical" evidence="11">
    <location>
        <begin position="297"/>
        <end position="316"/>
    </location>
</feature>
<dbReference type="InterPro" id="IPR033479">
    <property type="entry name" value="dCache_1"/>
</dbReference>
<evidence type="ECO:0000256" key="10">
    <source>
        <dbReference type="PROSITE-ProRule" id="PRU00284"/>
    </source>
</evidence>
<dbReference type="SMART" id="SM00283">
    <property type="entry name" value="MA"/>
    <property type="match status" value="1"/>
</dbReference>
<dbReference type="Pfam" id="PF00015">
    <property type="entry name" value="MCPsignal"/>
    <property type="match status" value="1"/>
</dbReference>
<evidence type="ECO:0000256" key="5">
    <source>
        <dbReference type="ARBA" id="ARBA00022692"/>
    </source>
</evidence>
<protein>
    <submittedName>
        <fullName evidence="15">Methyl-accepting chemotaxis protein</fullName>
    </submittedName>
</protein>
<evidence type="ECO:0000256" key="2">
    <source>
        <dbReference type="ARBA" id="ARBA00022475"/>
    </source>
</evidence>
<dbReference type="EMBL" id="JAWIIJ010000006">
    <property type="protein sequence ID" value="MDV2079194.1"/>
    <property type="molecule type" value="Genomic_DNA"/>
</dbReference>
<dbReference type="CDD" id="cd12912">
    <property type="entry name" value="PDC2_MCP_like"/>
    <property type="match status" value="1"/>
</dbReference>
<dbReference type="PANTHER" id="PTHR32089:SF119">
    <property type="entry name" value="METHYL-ACCEPTING CHEMOTAXIS PROTEIN CTPL"/>
    <property type="match status" value="1"/>
</dbReference>
<dbReference type="SUPFAM" id="SSF58104">
    <property type="entry name" value="Methyl-accepting chemotaxis protein (MCP) signaling domain"/>
    <property type="match status" value="1"/>
</dbReference>
<dbReference type="Gene3D" id="1.10.287.950">
    <property type="entry name" value="Methyl-accepting chemotaxis protein"/>
    <property type="match status" value="1"/>
</dbReference>
<evidence type="ECO:0000256" key="11">
    <source>
        <dbReference type="SAM" id="Phobius"/>
    </source>
</evidence>
<keyword evidence="7 11" id="KW-0472">Membrane</keyword>
<evidence type="ECO:0000259" key="13">
    <source>
        <dbReference type="PROSITE" id="PS50192"/>
    </source>
</evidence>
<evidence type="ECO:0000256" key="9">
    <source>
        <dbReference type="ARBA" id="ARBA00029447"/>
    </source>
</evidence>
<proteinExistence type="inferred from homology"/>
<keyword evidence="2" id="KW-1003">Cell membrane</keyword>
<evidence type="ECO:0000313" key="15">
    <source>
        <dbReference type="EMBL" id="MDV2079194.1"/>
    </source>
</evidence>
<dbReference type="PANTHER" id="PTHR32089">
    <property type="entry name" value="METHYL-ACCEPTING CHEMOTAXIS PROTEIN MCPB"/>
    <property type="match status" value="1"/>
</dbReference>
<dbReference type="Pfam" id="PF00672">
    <property type="entry name" value="HAMP"/>
    <property type="match status" value="1"/>
</dbReference>
<evidence type="ECO:0000256" key="7">
    <source>
        <dbReference type="ARBA" id="ARBA00023136"/>
    </source>
</evidence>
<evidence type="ECO:0000313" key="16">
    <source>
        <dbReference type="Proteomes" id="UP001269819"/>
    </source>
</evidence>
<feature type="domain" description="HAMP" evidence="14">
    <location>
        <begin position="318"/>
        <end position="372"/>
    </location>
</feature>
<dbReference type="CDD" id="cd06225">
    <property type="entry name" value="HAMP"/>
    <property type="match status" value="1"/>
</dbReference>
<comment type="caution">
    <text evidence="15">The sequence shown here is derived from an EMBL/GenBank/DDBJ whole genome shotgun (WGS) entry which is preliminary data.</text>
</comment>
<evidence type="ECO:0000256" key="1">
    <source>
        <dbReference type="ARBA" id="ARBA00004429"/>
    </source>
</evidence>
<name>A0ABU3VY72_9GAMM</name>
<keyword evidence="8 10" id="KW-0807">Transducer</keyword>
<dbReference type="Gene3D" id="3.30.450.20">
    <property type="entry name" value="PAS domain"/>
    <property type="match status" value="2"/>
</dbReference>
<reference evidence="15 16" key="1">
    <citation type="submission" date="2023-10" db="EMBL/GenBank/DDBJ databases">
        <title>Characteristics and mechanism of a salt-tolerant marine origin heterotrophic nitrifying- aerobic denitrifying bacteria Marinobacter xestospongiae HN1.</title>
        <authorList>
            <person name="Qi R."/>
        </authorList>
    </citation>
    <scope>NUCLEOTIDE SEQUENCE [LARGE SCALE GENOMIC DNA]</scope>
    <source>
        <strain evidence="15 16">HN1</strain>
    </source>
</reference>
<dbReference type="RefSeq" id="WP_316973806.1">
    <property type="nucleotide sequence ID" value="NZ_JAWIIJ010000006.1"/>
</dbReference>
<dbReference type="InterPro" id="IPR003660">
    <property type="entry name" value="HAMP_dom"/>
</dbReference>
<dbReference type="Pfam" id="PF02743">
    <property type="entry name" value="dCache_1"/>
    <property type="match status" value="1"/>
</dbReference>
<keyword evidence="3" id="KW-0145">Chemotaxis</keyword>
<evidence type="ECO:0000259" key="12">
    <source>
        <dbReference type="PROSITE" id="PS50111"/>
    </source>
</evidence>
<dbReference type="InterPro" id="IPR004089">
    <property type="entry name" value="MCPsignal_dom"/>
</dbReference>
<evidence type="ECO:0000256" key="3">
    <source>
        <dbReference type="ARBA" id="ARBA00022500"/>
    </source>
</evidence>
<evidence type="ECO:0000256" key="8">
    <source>
        <dbReference type="ARBA" id="ARBA00023224"/>
    </source>
</evidence>